<dbReference type="NCBIfam" id="TIGR03618">
    <property type="entry name" value="Rv1155_F420"/>
    <property type="match status" value="1"/>
</dbReference>
<gene>
    <name evidence="3" type="ORF">BKA14_002466</name>
</gene>
<dbReference type="Pfam" id="PF01243">
    <property type="entry name" value="PNPOx_N"/>
    <property type="match status" value="1"/>
</dbReference>
<evidence type="ECO:0000313" key="3">
    <source>
        <dbReference type="EMBL" id="MBB4692318.1"/>
    </source>
</evidence>
<dbReference type="EMBL" id="JACHMF010000001">
    <property type="protein sequence ID" value="MBB4692318.1"/>
    <property type="molecule type" value="Genomic_DNA"/>
</dbReference>
<name>A0A7W7FZQ1_9ACTN</name>
<feature type="domain" description="Pyridoxamine 5'-phosphate oxidase N-terminal" evidence="2">
    <location>
        <begin position="8"/>
        <end position="126"/>
    </location>
</feature>
<dbReference type="PANTHER" id="PTHR35176:SF6">
    <property type="entry name" value="HEME OXYGENASE HI_0854-RELATED"/>
    <property type="match status" value="1"/>
</dbReference>
<dbReference type="PANTHER" id="PTHR35176">
    <property type="entry name" value="HEME OXYGENASE HI_0854-RELATED"/>
    <property type="match status" value="1"/>
</dbReference>
<dbReference type="InterPro" id="IPR012349">
    <property type="entry name" value="Split_barrel_FMN-bd"/>
</dbReference>
<comment type="caution">
    <text evidence="3">The sequence shown here is derived from an EMBL/GenBank/DDBJ whole genome shotgun (WGS) entry which is preliminary data.</text>
</comment>
<dbReference type="InterPro" id="IPR011576">
    <property type="entry name" value="Pyridox_Oxase_N"/>
</dbReference>
<reference evidence="3 4" key="1">
    <citation type="submission" date="2020-08" db="EMBL/GenBank/DDBJ databases">
        <title>Sequencing the genomes of 1000 actinobacteria strains.</title>
        <authorList>
            <person name="Klenk H.-P."/>
        </authorList>
    </citation>
    <scope>NUCLEOTIDE SEQUENCE [LARGE SCALE GENOMIC DNA]</scope>
    <source>
        <strain evidence="3 4">DSM 45518</strain>
    </source>
</reference>
<protein>
    <submittedName>
        <fullName evidence="3">PPOX class probable F420-dependent enzyme</fullName>
    </submittedName>
</protein>
<evidence type="ECO:0000259" key="2">
    <source>
        <dbReference type="Pfam" id="PF01243"/>
    </source>
</evidence>
<dbReference type="InterPro" id="IPR052019">
    <property type="entry name" value="F420H2_bilvrd_red/Heme_oxyg"/>
</dbReference>
<dbReference type="GO" id="GO:0005829">
    <property type="term" value="C:cytosol"/>
    <property type="evidence" value="ECO:0007669"/>
    <property type="project" value="TreeGrafter"/>
</dbReference>
<dbReference type="Proteomes" id="UP000542742">
    <property type="component" value="Unassembled WGS sequence"/>
</dbReference>
<accession>A0A7W7FZQ1</accession>
<evidence type="ECO:0000313" key="4">
    <source>
        <dbReference type="Proteomes" id="UP000542742"/>
    </source>
</evidence>
<dbReference type="GO" id="GO:0016627">
    <property type="term" value="F:oxidoreductase activity, acting on the CH-CH group of donors"/>
    <property type="evidence" value="ECO:0007669"/>
    <property type="project" value="TreeGrafter"/>
</dbReference>
<dbReference type="AlphaFoldDB" id="A0A7W7FZQ1"/>
<dbReference type="InterPro" id="IPR019920">
    <property type="entry name" value="F420-binding_dom_put"/>
</dbReference>
<dbReference type="RefSeq" id="WP_184951047.1">
    <property type="nucleotide sequence ID" value="NZ_BOMC01000079.1"/>
</dbReference>
<dbReference type="SUPFAM" id="SSF50475">
    <property type="entry name" value="FMN-binding split barrel"/>
    <property type="match status" value="1"/>
</dbReference>
<organism evidence="3 4">
    <name type="scientific">Paractinoplanes abujensis</name>
    <dbReference type="NCBI Taxonomy" id="882441"/>
    <lineage>
        <taxon>Bacteria</taxon>
        <taxon>Bacillati</taxon>
        <taxon>Actinomycetota</taxon>
        <taxon>Actinomycetes</taxon>
        <taxon>Micromonosporales</taxon>
        <taxon>Micromonosporaceae</taxon>
        <taxon>Paractinoplanes</taxon>
    </lineage>
</organism>
<proteinExistence type="predicted"/>
<sequence length="133" mass="14595">MTILPDGLLKLLNQPSPCFIATTDPDGSPQLTETWVGTDGEHIVINTVEGFRKVRNVERDPRVSVIVTDPGNASDYYSVKGHVVSVTPEGGAEHIEQLARKYLGGPYPWFGGRDQVRVIMTIAVDKVIHAPWS</sequence>
<keyword evidence="1" id="KW-0560">Oxidoreductase</keyword>
<dbReference type="Gene3D" id="2.30.110.10">
    <property type="entry name" value="Electron Transport, Fmn-binding Protein, Chain A"/>
    <property type="match status" value="1"/>
</dbReference>
<dbReference type="GO" id="GO:0070967">
    <property type="term" value="F:coenzyme F420 binding"/>
    <property type="evidence" value="ECO:0007669"/>
    <property type="project" value="TreeGrafter"/>
</dbReference>
<evidence type="ECO:0000256" key="1">
    <source>
        <dbReference type="ARBA" id="ARBA00023002"/>
    </source>
</evidence>
<keyword evidence="4" id="KW-1185">Reference proteome</keyword>